<dbReference type="InterPro" id="IPR010445">
    <property type="entry name" value="LapA_dom"/>
</dbReference>
<evidence type="ECO:0000256" key="1">
    <source>
        <dbReference type="ARBA" id="ARBA00022475"/>
    </source>
</evidence>
<gene>
    <name evidence="8" type="ORF">E1288_05375</name>
</gene>
<keyword evidence="4 6" id="KW-0472">Membrane</keyword>
<dbReference type="Pfam" id="PF06305">
    <property type="entry name" value="LapA_dom"/>
    <property type="match status" value="1"/>
</dbReference>
<name>A0A4R4ZFI8_9PSEU</name>
<dbReference type="AlphaFoldDB" id="A0A4R4ZFI8"/>
<feature type="domain" description="Lipopolysaccharide assembly protein A" evidence="7">
    <location>
        <begin position="59"/>
        <end position="111"/>
    </location>
</feature>
<keyword evidence="3 6" id="KW-1133">Transmembrane helix</keyword>
<evidence type="ECO:0000256" key="5">
    <source>
        <dbReference type="SAM" id="MobiDB-lite"/>
    </source>
</evidence>
<keyword evidence="1" id="KW-1003">Cell membrane</keyword>
<dbReference type="Proteomes" id="UP000294947">
    <property type="component" value="Unassembled WGS sequence"/>
</dbReference>
<evidence type="ECO:0000313" key="9">
    <source>
        <dbReference type="Proteomes" id="UP000294947"/>
    </source>
</evidence>
<evidence type="ECO:0000259" key="7">
    <source>
        <dbReference type="Pfam" id="PF06305"/>
    </source>
</evidence>
<evidence type="ECO:0000256" key="2">
    <source>
        <dbReference type="ARBA" id="ARBA00022692"/>
    </source>
</evidence>
<feature type="transmembrane region" description="Helical" evidence="6">
    <location>
        <begin position="36"/>
        <end position="58"/>
    </location>
</feature>
<feature type="compositionally biased region" description="Basic and acidic residues" evidence="5">
    <location>
        <begin position="1"/>
        <end position="14"/>
    </location>
</feature>
<evidence type="ECO:0000256" key="4">
    <source>
        <dbReference type="ARBA" id="ARBA00023136"/>
    </source>
</evidence>
<protein>
    <submittedName>
        <fullName evidence="8">DUF1049 domain-containing protein</fullName>
    </submittedName>
</protein>
<accession>A0A4R4ZFI8</accession>
<proteinExistence type="predicted"/>
<feature type="region of interest" description="Disordered" evidence="5">
    <location>
        <begin position="1"/>
        <end position="32"/>
    </location>
</feature>
<sequence>MERHEGSNENRLSDRTGPSGPAVHESMDTSPQHTRASVLSGVIVIAAIVLGFLLVFIVQNSASATVHFLGMQGSMPLGVAMVFAALAGALLVALVGIARSLQPRSAVRKRTSRQH</sequence>
<comment type="caution">
    <text evidence="8">The sequence shown here is derived from an EMBL/GenBank/DDBJ whole genome shotgun (WGS) entry which is preliminary data.</text>
</comment>
<feature type="transmembrane region" description="Helical" evidence="6">
    <location>
        <begin position="78"/>
        <end position="101"/>
    </location>
</feature>
<evidence type="ECO:0000256" key="6">
    <source>
        <dbReference type="SAM" id="Phobius"/>
    </source>
</evidence>
<evidence type="ECO:0000256" key="3">
    <source>
        <dbReference type="ARBA" id="ARBA00022989"/>
    </source>
</evidence>
<reference evidence="8 9" key="1">
    <citation type="submission" date="2019-03" db="EMBL/GenBank/DDBJ databases">
        <title>Draft genome sequences of novel Actinobacteria.</title>
        <authorList>
            <person name="Sahin N."/>
            <person name="Ay H."/>
            <person name="Saygin H."/>
        </authorList>
    </citation>
    <scope>NUCLEOTIDE SEQUENCE [LARGE SCALE GENOMIC DNA]</scope>
    <source>
        <strain evidence="8 9">7K502</strain>
    </source>
</reference>
<dbReference type="EMBL" id="SMKW01000004">
    <property type="protein sequence ID" value="TDD55232.1"/>
    <property type="molecule type" value="Genomic_DNA"/>
</dbReference>
<dbReference type="OrthoDB" id="3701191at2"/>
<keyword evidence="2 6" id="KW-0812">Transmembrane</keyword>
<dbReference type="GO" id="GO:0005886">
    <property type="term" value="C:plasma membrane"/>
    <property type="evidence" value="ECO:0007669"/>
    <property type="project" value="InterPro"/>
</dbReference>
<evidence type="ECO:0000313" key="8">
    <source>
        <dbReference type="EMBL" id="TDD55232.1"/>
    </source>
</evidence>
<organism evidence="8 9">
    <name type="scientific">Saccharopolyspora elongata</name>
    <dbReference type="NCBI Taxonomy" id="2530387"/>
    <lineage>
        <taxon>Bacteria</taxon>
        <taxon>Bacillati</taxon>
        <taxon>Actinomycetota</taxon>
        <taxon>Actinomycetes</taxon>
        <taxon>Pseudonocardiales</taxon>
        <taxon>Pseudonocardiaceae</taxon>
        <taxon>Saccharopolyspora</taxon>
    </lineage>
</organism>
<keyword evidence="9" id="KW-1185">Reference proteome</keyword>